<organism evidence="1 2">
    <name type="scientific">Paractinoplanes durhamensis</name>
    <dbReference type="NCBI Taxonomy" id="113563"/>
    <lineage>
        <taxon>Bacteria</taxon>
        <taxon>Bacillati</taxon>
        <taxon>Actinomycetota</taxon>
        <taxon>Actinomycetes</taxon>
        <taxon>Micromonosporales</taxon>
        <taxon>Micromonosporaceae</taxon>
        <taxon>Paractinoplanes</taxon>
    </lineage>
</organism>
<evidence type="ECO:0000313" key="2">
    <source>
        <dbReference type="Proteomes" id="UP000637628"/>
    </source>
</evidence>
<evidence type="ECO:0000313" key="1">
    <source>
        <dbReference type="EMBL" id="GID99752.1"/>
    </source>
</evidence>
<protein>
    <recommendedName>
        <fullName evidence="3">GNAT family N-acetyltransferase</fullName>
    </recommendedName>
</protein>
<reference evidence="1 2" key="1">
    <citation type="submission" date="2021-01" db="EMBL/GenBank/DDBJ databases">
        <title>Whole genome shotgun sequence of Actinoplanes durhamensis NBRC 14914.</title>
        <authorList>
            <person name="Komaki H."/>
            <person name="Tamura T."/>
        </authorList>
    </citation>
    <scope>NUCLEOTIDE SEQUENCE [LARGE SCALE GENOMIC DNA]</scope>
    <source>
        <strain evidence="1 2">NBRC 14914</strain>
    </source>
</reference>
<dbReference type="EMBL" id="BOML01000010">
    <property type="protein sequence ID" value="GID99752.1"/>
    <property type="molecule type" value="Genomic_DNA"/>
</dbReference>
<keyword evidence="2" id="KW-1185">Reference proteome</keyword>
<evidence type="ECO:0008006" key="3">
    <source>
        <dbReference type="Google" id="ProtNLM"/>
    </source>
</evidence>
<gene>
    <name evidence="1" type="ORF">Adu01nite_11030</name>
</gene>
<dbReference type="RefSeq" id="WP_203725411.1">
    <property type="nucleotide sequence ID" value="NZ_BAAATX010000032.1"/>
</dbReference>
<proteinExistence type="predicted"/>
<sequence length="45" mass="5162">MDSEFWISELTDDDLPAVITLCRSALDAAVGARVERVFFLYRKQL</sequence>
<accession>A0ABQ3YQ85</accession>
<dbReference type="Proteomes" id="UP000637628">
    <property type="component" value="Unassembled WGS sequence"/>
</dbReference>
<comment type="caution">
    <text evidence="1">The sequence shown here is derived from an EMBL/GenBank/DDBJ whole genome shotgun (WGS) entry which is preliminary data.</text>
</comment>
<name>A0ABQ3YQ85_9ACTN</name>